<keyword evidence="4" id="KW-1185">Reference proteome</keyword>
<proteinExistence type="predicted"/>
<gene>
    <name evidence="3" type="ORF">JN12_03213</name>
</gene>
<dbReference type="Gene3D" id="3.40.30.10">
    <property type="entry name" value="Glutaredoxin"/>
    <property type="match status" value="1"/>
</dbReference>
<evidence type="ECO:0000259" key="2">
    <source>
        <dbReference type="Pfam" id="PF13462"/>
    </source>
</evidence>
<dbReference type="InterPro" id="IPR012336">
    <property type="entry name" value="Thioredoxin-like_fold"/>
</dbReference>
<dbReference type="Pfam" id="PF13462">
    <property type="entry name" value="Thioredoxin_4"/>
    <property type="match status" value="1"/>
</dbReference>
<dbReference type="Proteomes" id="UP000319449">
    <property type="component" value="Unassembled WGS sequence"/>
</dbReference>
<comment type="caution">
    <text evidence="3">The sequence shown here is derived from an EMBL/GenBank/DDBJ whole genome shotgun (WGS) entry which is preliminary data.</text>
</comment>
<feature type="chain" id="PRO_5021786208" evidence="1">
    <location>
        <begin position="26"/>
        <end position="205"/>
    </location>
</feature>
<sequence length="205" mass="22833">MNRHHAFKALLLSLAVFATLLVSFAGFPEREAAAIQHDFSFGKTKSNVEIYIFSDWFCPICMKVEPIVETAIPTLTQKAKVTFVDKPIYPESMNFTPYHLSFAAYEKEKYLQLRKALFGVAKKTKNPTVADISAAIAPLKVNYRQLSFMDVTQQMGKFQAIAGQFKVAATPTLVFFNTKTKKTRTLVGGNEITADGIAHALKSVE</sequence>
<feature type="signal peptide" evidence="1">
    <location>
        <begin position="1"/>
        <end position="25"/>
    </location>
</feature>
<protein>
    <submittedName>
        <fullName evidence="3">Thioredoxin-like protein</fullName>
    </submittedName>
</protein>
<evidence type="ECO:0000313" key="3">
    <source>
        <dbReference type="EMBL" id="TWJ16854.1"/>
    </source>
</evidence>
<dbReference type="AlphaFoldDB" id="A0A562VGB0"/>
<accession>A0A562VGB0</accession>
<dbReference type="SUPFAM" id="SSF52833">
    <property type="entry name" value="Thioredoxin-like"/>
    <property type="match status" value="1"/>
</dbReference>
<organism evidence="3 4">
    <name type="scientific">Geobacter argillaceus</name>
    <dbReference type="NCBI Taxonomy" id="345631"/>
    <lineage>
        <taxon>Bacteria</taxon>
        <taxon>Pseudomonadati</taxon>
        <taxon>Thermodesulfobacteriota</taxon>
        <taxon>Desulfuromonadia</taxon>
        <taxon>Geobacterales</taxon>
        <taxon>Geobacteraceae</taxon>
        <taxon>Geobacter</taxon>
    </lineage>
</organism>
<dbReference type="OrthoDB" id="20261at2"/>
<evidence type="ECO:0000256" key="1">
    <source>
        <dbReference type="SAM" id="SignalP"/>
    </source>
</evidence>
<keyword evidence="1" id="KW-0732">Signal</keyword>
<evidence type="ECO:0000313" key="4">
    <source>
        <dbReference type="Proteomes" id="UP000319449"/>
    </source>
</evidence>
<dbReference type="InterPro" id="IPR036249">
    <property type="entry name" value="Thioredoxin-like_sf"/>
</dbReference>
<reference evidence="3 4" key="1">
    <citation type="submission" date="2019-07" db="EMBL/GenBank/DDBJ databases">
        <title>Genomic Encyclopedia of Archaeal and Bacterial Type Strains, Phase II (KMG-II): from individual species to whole genera.</title>
        <authorList>
            <person name="Goeker M."/>
        </authorList>
    </citation>
    <scope>NUCLEOTIDE SEQUENCE [LARGE SCALE GENOMIC DNA]</scope>
    <source>
        <strain evidence="3 4">ATCC BAA-1139</strain>
    </source>
</reference>
<dbReference type="EMBL" id="VLLN01000024">
    <property type="protein sequence ID" value="TWJ16854.1"/>
    <property type="molecule type" value="Genomic_DNA"/>
</dbReference>
<feature type="domain" description="Thioredoxin-like fold" evidence="2">
    <location>
        <begin position="38"/>
        <end position="177"/>
    </location>
</feature>
<name>A0A562VGB0_9BACT</name>
<dbReference type="RefSeq" id="WP_145024613.1">
    <property type="nucleotide sequence ID" value="NZ_VLLN01000024.1"/>
</dbReference>